<evidence type="ECO:0000259" key="9">
    <source>
        <dbReference type="Pfam" id="PF12704"/>
    </source>
</evidence>
<dbReference type="EMBL" id="NKHF01000056">
    <property type="protein sequence ID" value="PCK31345.1"/>
    <property type="molecule type" value="Genomic_DNA"/>
</dbReference>
<evidence type="ECO:0000313" key="10">
    <source>
        <dbReference type="EMBL" id="PCK31345.1"/>
    </source>
</evidence>
<dbReference type="Pfam" id="PF02687">
    <property type="entry name" value="FtsX"/>
    <property type="match status" value="1"/>
</dbReference>
<feature type="transmembrane region" description="Helical" evidence="7">
    <location>
        <begin position="320"/>
        <end position="347"/>
    </location>
</feature>
<sequence>MLELKPIINALLRAKVGAVLAILQLALTLAIVSNSLSIISERVTYLNKPTGYPEEAILTFNVMSFDESIDVNKQLIIDENTLKAIPGVIEAAGVSSVPLSGGGSNSGFSLTPEDGKNISAGHMYGNEQVIRTMGVKLIEGRDFTANDVLISSEYARQPDVVIASKAFTDEIFGEGKGLGGTIYFGGAPLQVVGIVEQMVNSWPRFNNAERLIVFPMVNSDGFQKFLVRTEPKMRDEVMKKIESALLQDNPNRVITSIKGLDEVKARYNSKDVLMLRMLLVLIAALVTVTALGIFGLTQFNISKRTKQIGTRRALGARKSAIVRYFVVENLVVCAVGLVIGAVATIYLGQQLMSLYSVPPLEMSYIGITALGLIILSVVSVILPAKKAAGISPSIATRSV</sequence>
<keyword evidence="11" id="KW-1185">Reference proteome</keyword>
<feature type="transmembrane region" description="Helical" evidence="7">
    <location>
        <begin position="273"/>
        <end position="299"/>
    </location>
</feature>
<comment type="similarity">
    <text evidence="6">Belongs to the ABC-4 integral membrane protein family.</text>
</comment>
<evidence type="ECO:0000256" key="3">
    <source>
        <dbReference type="ARBA" id="ARBA00022692"/>
    </source>
</evidence>
<proteinExistence type="inferred from homology"/>
<gene>
    <name evidence="10" type="ORF">CEX98_12765</name>
</gene>
<evidence type="ECO:0000256" key="1">
    <source>
        <dbReference type="ARBA" id="ARBA00004651"/>
    </source>
</evidence>
<dbReference type="PANTHER" id="PTHR30572">
    <property type="entry name" value="MEMBRANE COMPONENT OF TRANSPORTER-RELATED"/>
    <property type="match status" value="1"/>
</dbReference>
<keyword evidence="2" id="KW-1003">Cell membrane</keyword>
<keyword evidence="10" id="KW-0132">Cell division</keyword>
<comment type="subcellular location">
    <subcellularLocation>
        <location evidence="1">Cell membrane</location>
        <topology evidence="1">Multi-pass membrane protein</topology>
    </subcellularLocation>
</comment>
<evidence type="ECO:0000256" key="6">
    <source>
        <dbReference type="ARBA" id="ARBA00038076"/>
    </source>
</evidence>
<keyword evidence="10" id="KW-0131">Cell cycle</keyword>
<dbReference type="InterPro" id="IPR050250">
    <property type="entry name" value="Macrolide_Exporter_MacB"/>
</dbReference>
<organism evidence="10 11">
    <name type="scientific">Pseudoalteromonas piscicida</name>
    <dbReference type="NCBI Taxonomy" id="43662"/>
    <lineage>
        <taxon>Bacteria</taxon>
        <taxon>Pseudomonadati</taxon>
        <taxon>Pseudomonadota</taxon>
        <taxon>Gammaproteobacteria</taxon>
        <taxon>Alteromonadales</taxon>
        <taxon>Pseudoalteromonadaceae</taxon>
        <taxon>Pseudoalteromonas</taxon>
    </lineage>
</organism>
<dbReference type="GO" id="GO:0022857">
    <property type="term" value="F:transmembrane transporter activity"/>
    <property type="evidence" value="ECO:0007669"/>
    <property type="project" value="TreeGrafter"/>
</dbReference>
<dbReference type="Proteomes" id="UP000228621">
    <property type="component" value="Unassembled WGS sequence"/>
</dbReference>
<evidence type="ECO:0000256" key="4">
    <source>
        <dbReference type="ARBA" id="ARBA00022989"/>
    </source>
</evidence>
<dbReference type="OrthoDB" id="9770036at2"/>
<feature type="domain" description="MacB-like periplasmic core" evidence="9">
    <location>
        <begin position="79"/>
        <end position="242"/>
    </location>
</feature>
<dbReference type="Pfam" id="PF12704">
    <property type="entry name" value="MacB_PCD"/>
    <property type="match status" value="1"/>
</dbReference>
<keyword evidence="3 7" id="KW-0812">Transmembrane</keyword>
<dbReference type="RefSeq" id="WP_099642452.1">
    <property type="nucleotide sequence ID" value="NZ_NKHF01000056.1"/>
</dbReference>
<dbReference type="AlphaFoldDB" id="A0A2A5JPI6"/>
<evidence type="ECO:0000256" key="2">
    <source>
        <dbReference type="ARBA" id="ARBA00022475"/>
    </source>
</evidence>
<name>A0A2A5JPI6_PSEO7</name>
<feature type="transmembrane region" description="Helical" evidence="7">
    <location>
        <begin position="362"/>
        <end position="382"/>
    </location>
</feature>
<dbReference type="PANTHER" id="PTHR30572:SF4">
    <property type="entry name" value="ABC TRANSPORTER PERMEASE YTRF"/>
    <property type="match status" value="1"/>
</dbReference>
<comment type="caution">
    <text evidence="10">The sequence shown here is derived from an EMBL/GenBank/DDBJ whole genome shotgun (WGS) entry which is preliminary data.</text>
</comment>
<dbReference type="GO" id="GO:0005886">
    <property type="term" value="C:plasma membrane"/>
    <property type="evidence" value="ECO:0007669"/>
    <property type="project" value="UniProtKB-SubCell"/>
</dbReference>
<protein>
    <submittedName>
        <fullName evidence="10">Cell division protein FtsX</fullName>
    </submittedName>
</protein>
<accession>A0A2A5JPI6</accession>
<dbReference type="InterPro" id="IPR025857">
    <property type="entry name" value="MacB_PCD"/>
</dbReference>
<reference evidence="11" key="1">
    <citation type="journal article" date="2019" name="Genome Announc.">
        <title>Draft Genome Sequence of Pseudoalteromonas piscicida Strain 36Y ROTHPW, an Hypersaline Seawater Isolate from the South Coast of Sonora, Mexico.</title>
        <authorList>
            <person name="Sanchez-Diaz R."/>
            <person name="Molina-Garza Z.J."/>
            <person name="Cruz-Suarez L.E."/>
            <person name="Selvin J."/>
            <person name="Kiran G.S."/>
            <person name="Ibarra-Gamez J.C."/>
            <person name="Gomez-Gil B."/>
            <person name="Galaviz-Silva L."/>
        </authorList>
    </citation>
    <scope>NUCLEOTIDE SEQUENCE [LARGE SCALE GENOMIC DNA]</scope>
    <source>
        <strain evidence="11">36Y_RITHPW</strain>
    </source>
</reference>
<evidence type="ECO:0000256" key="5">
    <source>
        <dbReference type="ARBA" id="ARBA00023136"/>
    </source>
</evidence>
<evidence type="ECO:0000259" key="8">
    <source>
        <dbReference type="Pfam" id="PF02687"/>
    </source>
</evidence>
<evidence type="ECO:0000256" key="7">
    <source>
        <dbReference type="SAM" id="Phobius"/>
    </source>
</evidence>
<evidence type="ECO:0000313" key="11">
    <source>
        <dbReference type="Proteomes" id="UP000228621"/>
    </source>
</evidence>
<dbReference type="InterPro" id="IPR003838">
    <property type="entry name" value="ABC3_permease_C"/>
</dbReference>
<keyword evidence="5 7" id="KW-0472">Membrane</keyword>
<keyword evidence="4 7" id="KW-1133">Transmembrane helix</keyword>
<dbReference type="GO" id="GO:0051301">
    <property type="term" value="P:cell division"/>
    <property type="evidence" value="ECO:0007669"/>
    <property type="project" value="UniProtKB-KW"/>
</dbReference>
<feature type="domain" description="ABC3 transporter permease C-terminal" evidence="8">
    <location>
        <begin position="280"/>
        <end position="392"/>
    </location>
</feature>